<keyword evidence="1" id="KW-0732">Signal</keyword>
<dbReference type="InterPro" id="IPR021109">
    <property type="entry name" value="Peptidase_aspartic_dom_sf"/>
</dbReference>
<comment type="caution">
    <text evidence="2">The sequence shown here is derived from an EMBL/GenBank/DDBJ whole genome shotgun (WGS) entry which is preliminary data.</text>
</comment>
<evidence type="ECO:0000313" key="2">
    <source>
        <dbReference type="EMBL" id="TXC72565.1"/>
    </source>
</evidence>
<dbReference type="Pfam" id="PF13975">
    <property type="entry name" value="gag-asp_proteas"/>
    <property type="match status" value="1"/>
</dbReference>
<keyword evidence="3" id="KW-1185">Reference proteome</keyword>
<dbReference type="RefSeq" id="WP_147083838.1">
    <property type="nucleotide sequence ID" value="NZ_VOQR01000001.1"/>
</dbReference>
<evidence type="ECO:0008006" key="4">
    <source>
        <dbReference type="Google" id="ProtNLM"/>
    </source>
</evidence>
<dbReference type="OrthoDB" id="107347at2"/>
<evidence type="ECO:0000313" key="3">
    <source>
        <dbReference type="Proteomes" id="UP000321250"/>
    </source>
</evidence>
<dbReference type="SUPFAM" id="SSF50630">
    <property type="entry name" value="Acid proteases"/>
    <property type="match status" value="2"/>
</dbReference>
<organism evidence="2 3">
    <name type="scientific">Sphingomonas ginsenosidivorax</name>
    <dbReference type="NCBI Taxonomy" id="862135"/>
    <lineage>
        <taxon>Bacteria</taxon>
        <taxon>Pseudomonadati</taxon>
        <taxon>Pseudomonadota</taxon>
        <taxon>Alphaproteobacteria</taxon>
        <taxon>Sphingomonadales</taxon>
        <taxon>Sphingomonadaceae</taxon>
        <taxon>Sphingomonas</taxon>
    </lineage>
</organism>
<accession>A0A5C6UMK9</accession>
<dbReference type="AlphaFoldDB" id="A0A5C6UMK9"/>
<feature type="chain" id="PRO_5022907062" description="Peptidase A2 domain-containing protein" evidence="1">
    <location>
        <begin position="19"/>
        <end position="312"/>
    </location>
</feature>
<dbReference type="CDD" id="cd05483">
    <property type="entry name" value="retropepsin_like_bacteria"/>
    <property type="match status" value="1"/>
</dbReference>
<name>A0A5C6UMK9_9SPHN</name>
<dbReference type="Pfam" id="PF13650">
    <property type="entry name" value="Asp_protease_2"/>
    <property type="match status" value="1"/>
</dbReference>
<evidence type="ECO:0000256" key="1">
    <source>
        <dbReference type="SAM" id="SignalP"/>
    </source>
</evidence>
<dbReference type="EMBL" id="VOQR01000001">
    <property type="protein sequence ID" value="TXC72565.1"/>
    <property type="molecule type" value="Genomic_DNA"/>
</dbReference>
<feature type="signal peptide" evidence="1">
    <location>
        <begin position="1"/>
        <end position="18"/>
    </location>
</feature>
<reference evidence="2 3" key="1">
    <citation type="journal article" date="2013" name="Antonie Van Leeuwenhoek">
        <title>Sphingomonas ginsenosidivorax sp. nov., with the ability to transform ginsenosides.</title>
        <authorList>
            <person name="Jin X.F."/>
            <person name="Kim J.K."/>
            <person name="Liu Q.M."/>
            <person name="Kang M.S."/>
            <person name="He D."/>
            <person name="Jin F.X."/>
            <person name="Kim S.C."/>
            <person name="Im W.T."/>
        </authorList>
    </citation>
    <scope>NUCLEOTIDE SEQUENCE [LARGE SCALE GENOMIC DNA]</scope>
    <source>
        <strain evidence="2 3">KHI67</strain>
    </source>
</reference>
<dbReference type="Gene3D" id="2.40.70.10">
    <property type="entry name" value="Acid Proteases"/>
    <property type="match status" value="2"/>
</dbReference>
<gene>
    <name evidence="2" type="ORF">FSB78_17610</name>
</gene>
<dbReference type="Proteomes" id="UP000321250">
    <property type="component" value="Unassembled WGS sequence"/>
</dbReference>
<dbReference type="InterPro" id="IPR034122">
    <property type="entry name" value="Retropepsin-like_bacterial"/>
</dbReference>
<sequence>MKGLIAVLLAAASPPAQLVIPPPTPPPLPLTDESVLLLGDVASRMTVPVRIGTRGPWPFVIDTGAERTVVARELAGVLGLASGGNVRVTTMTGTSTVDTTLVPGLAVSTIRQNVIRAPALEARNMGALGMLGIDVLQEHKVRIDFDRKRMTLQPSTRRRTIARGTSDEIVVTARSVYGQLIVTDAHWRNTRIAVIIDTGSPVTIGNAALRAAIGGRAKPIGPISVVSATGQQLVADGHLVDDVTLGGIGFTNVPIAFAEVAPFRRFRLDTRPAIMMGMDMLRLFRVVQIDFANREIRFTVPRSGAAPPRFGI</sequence>
<protein>
    <recommendedName>
        <fullName evidence="4">Peptidase A2 domain-containing protein</fullName>
    </recommendedName>
</protein>
<proteinExistence type="predicted"/>